<dbReference type="Proteomes" id="UP001597139">
    <property type="component" value="Unassembled WGS sequence"/>
</dbReference>
<dbReference type="EMBL" id="JBHUCZ010000012">
    <property type="protein sequence ID" value="MFD1568513.1"/>
    <property type="molecule type" value="Genomic_DNA"/>
</dbReference>
<evidence type="ECO:0000256" key="1">
    <source>
        <dbReference type="SAM" id="Phobius"/>
    </source>
</evidence>
<name>A0ABD6BWJ7_9EURY</name>
<evidence type="ECO:0000313" key="3">
    <source>
        <dbReference type="Proteomes" id="UP001597139"/>
    </source>
</evidence>
<evidence type="ECO:0000313" key="2">
    <source>
        <dbReference type="EMBL" id="MFD1568513.1"/>
    </source>
</evidence>
<keyword evidence="1" id="KW-0472">Membrane</keyword>
<proteinExistence type="predicted"/>
<dbReference type="AlphaFoldDB" id="A0ABD6BWJ7"/>
<comment type="caution">
    <text evidence="2">The sequence shown here is derived from an EMBL/GenBank/DDBJ whole genome shotgun (WGS) entry which is preliminary data.</text>
</comment>
<evidence type="ECO:0008006" key="4">
    <source>
        <dbReference type="Google" id="ProtNLM"/>
    </source>
</evidence>
<accession>A0ABD6BWJ7</accession>
<protein>
    <recommendedName>
        <fullName evidence="4">DoxX-like family protein</fullName>
    </recommendedName>
</protein>
<keyword evidence="1" id="KW-0812">Transmembrane</keyword>
<reference evidence="2 3" key="1">
    <citation type="journal article" date="2019" name="Int. J. Syst. Evol. Microbiol.">
        <title>The Global Catalogue of Microorganisms (GCM) 10K type strain sequencing project: providing services to taxonomists for standard genome sequencing and annotation.</title>
        <authorList>
            <consortium name="The Broad Institute Genomics Platform"/>
            <consortium name="The Broad Institute Genome Sequencing Center for Infectious Disease"/>
            <person name="Wu L."/>
            <person name="Ma J."/>
        </authorList>
    </citation>
    <scope>NUCLEOTIDE SEQUENCE [LARGE SCALE GENOMIC DNA]</scope>
    <source>
        <strain evidence="2 3">CGMCC 1.12859</strain>
    </source>
</reference>
<organism evidence="2 3">
    <name type="scientific">Halolamina litorea</name>
    <dbReference type="NCBI Taxonomy" id="1515593"/>
    <lineage>
        <taxon>Archaea</taxon>
        <taxon>Methanobacteriati</taxon>
        <taxon>Methanobacteriota</taxon>
        <taxon>Stenosarchaea group</taxon>
        <taxon>Halobacteria</taxon>
        <taxon>Halobacteriales</taxon>
        <taxon>Haloferacaceae</taxon>
    </lineage>
</organism>
<feature type="transmembrane region" description="Helical" evidence="1">
    <location>
        <begin position="69"/>
        <end position="85"/>
    </location>
</feature>
<keyword evidence="3" id="KW-1185">Reference proteome</keyword>
<keyword evidence="1" id="KW-1133">Transmembrane helix</keyword>
<feature type="transmembrane region" description="Helical" evidence="1">
    <location>
        <begin position="105"/>
        <end position="121"/>
    </location>
</feature>
<gene>
    <name evidence="2" type="ORF">ACFSAU_13535</name>
</gene>
<dbReference type="RefSeq" id="WP_267648012.1">
    <property type="nucleotide sequence ID" value="NZ_JANHGR010000003.1"/>
</dbReference>
<sequence>MLRKLLTAVCTVEVVAPAALVRNAERLAMENPDECEWRSWVMPGARLEGLLFLVAMWRSDVSYARFKRFLGLVGLLALLFPRAYIDYGTRMAYTSTSTPKWRPWVYVGTRLVGLVYVLVALDELRE</sequence>